<dbReference type="InterPro" id="IPR041246">
    <property type="entry name" value="Bact_MG10"/>
</dbReference>
<dbReference type="PANTHER" id="PTHR40094">
    <property type="entry name" value="ALPHA-2-MACROGLOBULIN HOMOLOG"/>
    <property type="match status" value="1"/>
</dbReference>
<feature type="domain" description="Alpha-2-macroglobulin" evidence="3">
    <location>
        <begin position="1195"/>
        <end position="1285"/>
    </location>
</feature>
<evidence type="ECO:0000256" key="2">
    <source>
        <dbReference type="PROSITE-ProRule" id="PRU00339"/>
    </source>
</evidence>
<accession>A0ABP7Q3B3</accession>
<organism evidence="4 5">
    <name type="scientific">Mucilaginibacter dorajii</name>
    <dbReference type="NCBI Taxonomy" id="692994"/>
    <lineage>
        <taxon>Bacteria</taxon>
        <taxon>Pseudomonadati</taxon>
        <taxon>Bacteroidota</taxon>
        <taxon>Sphingobacteriia</taxon>
        <taxon>Sphingobacteriales</taxon>
        <taxon>Sphingobacteriaceae</taxon>
        <taxon>Mucilaginibacter</taxon>
    </lineage>
</organism>
<sequence>MKSDLPKSAKDAIDQLDFIAIKNNNAPQQIKAAIYRVSLQAVLDDDEQVSNIKAFNQRIKQSAYPVKPVLQSLLAQLYWSYYQQNRYRIIQRSKLLHPDADFTNWDVQTLINHTANLYELSLADFSKEQNTPISVLDGALQGDSTSRGFRPTLYDLLVHRAFDFFLKEEAGITKPRLAFTLNDLQFFAGNRVFAQLQVATADTGSNFYKGIKYLQQATLFHLQKQQTDALADLDLKRLEFVYANAQIPQKDSLYLNALQKITTSFSSSPVSADALVLQGRYYMERDSLKTALSYFNKAVAVYPKSLGGNNAANFIKQIHQTDISAITEDINLPGKPLLALLNYRNVKTAKITLYKIWASQYNELAAMRDERYGQSNTYIQPLLPVIAYLKKLKPIKIETLHLPGTDDYRSHSTEFKIDPLKKGIYALIVEDSLSTDPELLQFATFKVSQLAFASRNNNATHTQINVMDRETGAPLPGVQVTVAETMQQSTDQNGAAFFNLNTQNGYSVKLTTATDTLYWNRRYWSGFNNRVPAFKRTVFFTDREIYRPGQTVYFKGLCLNVQNGKSSLLVNENLSVNIKDNNGKQFTSLPVSTNEFGSFGGTFVIPQNILNGSVVITTPYGNKFIRVEEYKRPGFAVSFLPVKETYKPGDSVTIHGRVTAYSGYGLSQARVAYRVSRNPQIINYNRYNYRGTYDREITADTIKTNDRGEFEVKFKALVDDASDRNLRYDFVTSADVTSSSGETQTASTSILLGVGNLEIRSKVPLQLKTGDTTSIAATLTNLSGVRQSGQMTLRVYSLKPPVQLLKKRLWNKPDQYLLSKENYKTDFPEFAEDNEDQRNKWPVIREISALSLKTDGNIAAIFDTRNLGTQPTGYYKLVISAQSLNGDTVSETYFVNVLNKPAKPSDADDWVRYVNKDATDKSFAEFWLGTGNESRVLMEKFNETGLVSFKWLTVSGGNQQVIKVPVNRTEKNVSIQFLMVKDNRLYNRSELINSNSDDGLDIKLLTFRNKLQPGEKEQWKLQVSDKNNPKQVAEMVAGLYDASLDAIYGGGNSWNGILNQNYYLPFNYNWSRNITEQWSTHALNYKNYYFNPANRVYEQLGTFGAYAEPNRVFMAYDEITPGLAVASPGQQRKEKVLAREVSVGYGTYKKADITEYNSMNLPADVLKSVQLVDNYGDQANPGGGTVAVRKNFAETAFFYPQLRTDDQGNILIDFTIPESLTSWRFKAFAHTKDLKSGYIEREIITQKQLSIITTTPRFLREGDTIIVSATVANLTASALKGNVELKLFNGLNMQPVQLLANAADAKQAFALDAATNKAISFKLVIPVGLDALTYRITAQADQYSDGEENTLPVLSNRMLVTESMPMMVRVGQARAFTFDKLLKQTSTTLKSKTLTLEYTQNPAWYAVQALPYMMEYPYECSEQTFNRYYANSLASNLIIKMPVIKQVFDRWKAGNSDELLSNLEKNQDLKATLLEETPWLRDALSETEQKKRIALLFDLNKMSYELQANLDKLQQRQLPDGGFAWFGGDRADRYITQDILAGIGQLYHLGIADLSNLGLKNIADKAMTYLDQQLVADAALRQSSKSYDTRELSSLEIHSYYTQSYFTARALSHEQQVLLANYLNLAQKQWVHKKVYEQALIALTMLRNKKAQVAEVIIKSLLENARQSDDLGMYWAANKQGYYWYESPVETQSLMIELFTEAGNNNKAVDEMKIWLLRNKQTTNWQSTKATAAACYALLLNGSNLLSTDAGTSIKLDGKPLDELKSGIKADAETGYIKASWTDEQIKPALGKVELKNSGNSISWGALHWQYLENLDKITSAQTNIHLERKYFIKKQTATGSVLTAVDANHQPKTGDVLKVVVYLKADRDFEYVQLKDMRPSGTEPEDALSTYKYQDGLYYYQVTKDVATNFFISYLNKGNYVFEYNLRVVQPGSFSTGITCVQSMYAPEFNAHSVGGRMTVKP</sequence>
<dbReference type="Proteomes" id="UP001500742">
    <property type="component" value="Unassembled WGS sequence"/>
</dbReference>
<evidence type="ECO:0000259" key="3">
    <source>
        <dbReference type="SMART" id="SM01360"/>
    </source>
</evidence>
<dbReference type="PROSITE" id="PS50005">
    <property type="entry name" value="TPR"/>
    <property type="match status" value="1"/>
</dbReference>
<dbReference type="Pfam" id="PF17973">
    <property type="entry name" value="bMG10"/>
    <property type="match status" value="1"/>
</dbReference>
<dbReference type="Gene3D" id="1.50.10.20">
    <property type="match status" value="1"/>
</dbReference>
<dbReference type="RefSeq" id="WP_344757758.1">
    <property type="nucleotide sequence ID" value="NZ_BAAAZC010000019.1"/>
</dbReference>
<dbReference type="Pfam" id="PF01835">
    <property type="entry name" value="MG2"/>
    <property type="match status" value="1"/>
</dbReference>
<feature type="repeat" description="TPR" evidence="2">
    <location>
        <begin position="272"/>
        <end position="305"/>
    </location>
</feature>
<dbReference type="Gene3D" id="2.20.130.20">
    <property type="match status" value="1"/>
</dbReference>
<comment type="caution">
    <text evidence="4">The sequence shown here is derived from an EMBL/GenBank/DDBJ whole genome shotgun (WGS) entry which is preliminary data.</text>
</comment>
<dbReference type="PANTHER" id="PTHR40094:SF1">
    <property type="entry name" value="UBIQUITIN DOMAIN-CONTAINING PROTEIN"/>
    <property type="match status" value="1"/>
</dbReference>
<dbReference type="InterPro" id="IPR002890">
    <property type="entry name" value="MG2"/>
</dbReference>
<keyword evidence="5" id="KW-1185">Reference proteome</keyword>
<dbReference type="InterPro" id="IPR019734">
    <property type="entry name" value="TPR_rpt"/>
</dbReference>
<dbReference type="EMBL" id="BAAAZC010000019">
    <property type="protein sequence ID" value="GAA3975859.1"/>
    <property type="molecule type" value="Genomic_DNA"/>
</dbReference>
<protein>
    <submittedName>
        <fullName evidence="4">Alpha-2-macroglobulin family protein</fullName>
    </submittedName>
</protein>
<dbReference type="SMART" id="SM01360">
    <property type="entry name" value="A2M"/>
    <property type="match status" value="1"/>
</dbReference>
<dbReference type="Gene3D" id="2.60.40.1930">
    <property type="match status" value="1"/>
</dbReference>
<evidence type="ECO:0000313" key="4">
    <source>
        <dbReference type="EMBL" id="GAA3975859.1"/>
    </source>
</evidence>
<dbReference type="SUPFAM" id="SSF48239">
    <property type="entry name" value="Terpenoid cyclases/Protein prenyltransferases"/>
    <property type="match status" value="1"/>
</dbReference>
<proteinExistence type="inferred from homology"/>
<gene>
    <name evidence="4" type="ORF">GCM10022210_28050</name>
</gene>
<dbReference type="InterPro" id="IPR008930">
    <property type="entry name" value="Terpenoid_cyclase/PrenylTrfase"/>
</dbReference>
<dbReference type="InterPro" id="IPR051802">
    <property type="entry name" value="YfhM-like"/>
</dbReference>
<name>A0ABP7Q3B3_9SPHI</name>
<reference evidence="5" key="1">
    <citation type="journal article" date="2019" name="Int. J. Syst. Evol. Microbiol.">
        <title>The Global Catalogue of Microorganisms (GCM) 10K type strain sequencing project: providing services to taxonomists for standard genome sequencing and annotation.</title>
        <authorList>
            <consortium name="The Broad Institute Genomics Platform"/>
            <consortium name="The Broad Institute Genome Sequencing Center for Infectious Disease"/>
            <person name="Wu L."/>
            <person name="Ma J."/>
        </authorList>
    </citation>
    <scope>NUCLEOTIDE SEQUENCE [LARGE SCALE GENOMIC DNA]</scope>
    <source>
        <strain evidence="5">JCM 16601</strain>
    </source>
</reference>
<keyword evidence="2" id="KW-0802">TPR repeat</keyword>
<dbReference type="InterPro" id="IPR001599">
    <property type="entry name" value="Macroglobln_a2"/>
</dbReference>
<dbReference type="Pfam" id="PF00207">
    <property type="entry name" value="A2M"/>
    <property type="match status" value="1"/>
</dbReference>
<evidence type="ECO:0000256" key="1">
    <source>
        <dbReference type="ARBA" id="ARBA00010556"/>
    </source>
</evidence>
<comment type="similarity">
    <text evidence="1">Belongs to the protease inhibitor I39 (alpha-2-macroglobulin) family. Bacterial alpha-2-macroglobulin subfamily.</text>
</comment>
<evidence type="ECO:0000313" key="5">
    <source>
        <dbReference type="Proteomes" id="UP001500742"/>
    </source>
</evidence>